<accession>A0ABU4FAY8</accession>
<proteinExistence type="predicted"/>
<gene>
    <name evidence="1" type="ORF">R5A26_17505</name>
</gene>
<organism evidence="1 2">
    <name type="scientific">Streptomyces prunicolor</name>
    <dbReference type="NCBI Taxonomy" id="67348"/>
    <lineage>
        <taxon>Bacteria</taxon>
        <taxon>Bacillati</taxon>
        <taxon>Actinomycetota</taxon>
        <taxon>Actinomycetes</taxon>
        <taxon>Kitasatosporales</taxon>
        <taxon>Streptomycetaceae</taxon>
        <taxon>Streptomyces</taxon>
    </lineage>
</organism>
<comment type="caution">
    <text evidence="1">The sequence shown here is derived from an EMBL/GenBank/DDBJ whole genome shotgun (WGS) entry which is preliminary data.</text>
</comment>
<evidence type="ECO:0000313" key="2">
    <source>
        <dbReference type="Proteomes" id="UP001187346"/>
    </source>
</evidence>
<protein>
    <submittedName>
        <fullName evidence="1">Uncharacterized protein</fullName>
    </submittedName>
</protein>
<name>A0ABU4FAY8_9ACTN</name>
<evidence type="ECO:0000313" key="1">
    <source>
        <dbReference type="EMBL" id="MDV7217751.1"/>
    </source>
</evidence>
<dbReference type="EMBL" id="JAWMAJ010000052">
    <property type="protein sequence ID" value="MDV7217751.1"/>
    <property type="molecule type" value="Genomic_DNA"/>
</dbReference>
<reference evidence="1 2" key="1">
    <citation type="submission" date="2023-10" db="EMBL/GenBank/DDBJ databases">
        <title>Characterization of rhizosphere-enriched actinobacteria from wheat plants lab-grown on chernevaya soil.</title>
        <authorList>
            <person name="Tikhonova E.N."/>
            <person name="Konopkin A."/>
            <person name="Kravchenko I.K."/>
        </authorList>
    </citation>
    <scope>NUCLEOTIDE SEQUENCE [LARGE SCALE GENOMIC DNA]</scope>
    <source>
        <strain evidence="1 2">RR29</strain>
    </source>
</reference>
<feature type="non-terminal residue" evidence="1">
    <location>
        <position position="1"/>
    </location>
</feature>
<keyword evidence="2" id="KW-1185">Reference proteome</keyword>
<sequence>VPAPTGRHVVRVHFRPRAGGVDPSLGRVLRGLPTVVAVSTGLRAGASATDTPIGAEVVLSGAEPRAVEADYRVLRALEREGLFPADRP</sequence>
<dbReference type="Proteomes" id="UP001187346">
    <property type="component" value="Unassembled WGS sequence"/>
</dbReference>